<accession>A0A853IGM4</accession>
<reference evidence="1 2" key="1">
    <citation type="submission" date="2020-07" db="EMBL/GenBank/DDBJ databases">
        <title>Endozoicomonas sp. nov., isolated from sediment.</title>
        <authorList>
            <person name="Gu T."/>
        </authorList>
    </citation>
    <scope>NUCLEOTIDE SEQUENCE [LARGE SCALE GENOMIC DNA]</scope>
    <source>
        <strain evidence="1 2">SM1973</strain>
    </source>
</reference>
<protein>
    <submittedName>
        <fullName evidence="1">Methyltransferase domain-containing protein</fullName>
    </submittedName>
</protein>
<dbReference type="GO" id="GO:0008168">
    <property type="term" value="F:methyltransferase activity"/>
    <property type="evidence" value="ECO:0007669"/>
    <property type="project" value="UniProtKB-KW"/>
</dbReference>
<proteinExistence type="predicted"/>
<dbReference type="Gene3D" id="3.40.50.150">
    <property type="entry name" value="Vaccinia Virus protein VP39"/>
    <property type="match status" value="1"/>
</dbReference>
<gene>
    <name evidence="1" type="ORF">H0A36_24390</name>
</gene>
<sequence length="316" mass="36631">MEFGQLTNNEAYLSSFCKRVMKPSLEPLDPFIGNTQRKDFIPLLSNLIKQLPDKPHVFDVGGGNGEMVDLILKKNIPNSAYFTVVEPNSKMLQEYICRLEKANIRVNESFQSPVQDVYRKNLQKPADLIIAVHMIYHLVDWCNSNFTPDKELIEFIKFLYSQLKPRGRIFLAFADDEQGYVGQATVDYYRKKHDQIIVDRLNLLYKSQNQLLAAKGIEEYLTKEWPMHKPKLSIHKFDSKFFGETKDDLSAMALISGIIPFNEQPFDINKLFCTRQFIEENSESIGLKQELEPGERQYMWKSCQPQVVCVIEKGET</sequence>
<dbReference type="RefSeq" id="WP_180571162.1">
    <property type="nucleotide sequence ID" value="NZ_JACCKB010000064.1"/>
</dbReference>
<dbReference type="GO" id="GO:0032259">
    <property type="term" value="P:methylation"/>
    <property type="evidence" value="ECO:0007669"/>
    <property type="project" value="UniProtKB-KW"/>
</dbReference>
<name>A0A853IGM4_9GAMM</name>
<dbReference type="SUPFAM" id="SSF53335">
    <property type="entry name" value="S-adenosyl-L-methionine-dependent methyltransferases"/>
    <property type="match status" value="1"/>
</dbReference>
<evidence type="ECO:0000313" key="2">
    <source>
        <dbReference type="Proteomes" id="UP000569732"/>
    </source>
</evidence>
<keyword evidence="1" id="KW-0489">Methyltransferase</keyword>
<comment type="caution">
    <text evidence="1">The sequence shown here is derived from an EMBL/GenBank/DDBJ whole genome shotgun (WGS) entry which is preliminary data.</text>
</comment>
<dbReference type="Proteomes" id="UP000569732">
    <property type="component" value="Unassembled WGS sequence"/>
</dbReference>
<dbReference type="AlphaFoldDB" id="A0A853IGM4"/>
<dbReference type="CDD" id="cd02440">
    <property type="entry name" value="AdoMet_MTases"/>
    <property type="match status" value="1"/>
</dbReference>
<keyword evidence="2" id="KW-1185">Reference proteome</keyword>
<keyword evidence="1" id="KW-0808">Transferase</keyword>
<dbReference type="InterPro" id="IPR029063">
    <property type="entry name" value="SAM-dependent_MTases_sf"/>
</dbReference>
<organism evidence="1 2">
    <name type="scientific">Spartinivicinus marinus</name>
    <dbReference type="NCBI Taxonomy" id="2994442"/>
    <lineage>
        <taxon>Bacteria</taxon>
        <taxon>Pseudomonadati</taxon>
        <taxon>Pseudomonadota</taxon>
        <taxon>Gammaproteobacteria</taxon>
        <taxon>Oceanospirillales</taxon>
        <taxon>Zooshikellaceae</taxon>
        <taxon>Spartinivicinus</taxon>
    </lineage>
</organism>
<dbReference type="EMBL" id="JACCKB010000064">
    <property type="protein sequence ID" value="NYZ69164.1"/>
    <property type="molecule type" value="Genomic_DNA"/>
</dbReference>
<dbReference type="Pfam" id="PF13489">
    <property type="entry name" value="Methyltransf_23"/>
    <property type="match status" value="1"/>
</dbReference>
<evidence type="ECO:0000313" key="1">
    <source>
        <dbReference type="EMBL" id="NYZ69164.1"/>
    </source>
</evidence>